<name>A0ABU0YU35_9PROT</name>
<feature type="compositionally biased region" description="Basic residues" evidence="1">
    <location>
        <begin position="227"/>
        <end position="239"/>
    </location>
</feature>
<feature type="region of interest" description="Disordered" evidence="1">
    <location>
        <begin position="114"/>
        <end position="261"/>
    </location>
</feature>
<keyword evidence="4" id="KW-1185">Reference proteome</keyword>
<evidence type="ECO:0000256" key="1">
    <source>
        <dbReference type="SAM" id="MobiDB-lite"/>
    </source>
</evidence>
<dbReference type="Pfam" id="PF13763">
    <property type="entry name" value="DUF4167"/>
    <property type="match status" value="1"/>
</dbReference>
<reference evidence="4" key="1">
    <citation type="submission" date="2023-08" db="EMBL/GenBank/DDBJ databases">
        <title>Rhodospirillaceae gen. nov., a novel taxon isolated from the Yangtze River Yuezi River estuary sludge.</title>
        <authorList>
            <person name="Ruan L."/>
        </authorList>
    </citation>
    <scope>NUCLEOTIDE SEQUENCE [LARGE SCALE GENOMIC DNA]</scope>
    <source>
        <strain evidence="4">R-7</strain>
    </source>
</reference>
<feature type="compositionally biased region" description="Polar residues" evidence="1">
    <location>
        <begin position="147"/>
        <end position="157"/>
    </location>
</feature>
<comment type="caution">
    <text evidence="3">The sequence shown here is derived from an EMBL/GenBank/DDBJ whole genome shotgun (WGS) entry which is preliminary data.</text>
</comment>
<proteinExistence type="predicted"/>
<dbReference type="InterPro" id="IPR025430">
    <property type="entry name" value="DUF4167"/>
</dbReference>
<dbReference type="EMBL" id="JAUYVI010000010">
    <property type="protein sequence ID" value="MDQ7251223.1"/>
    <property type="molecule type" value="Genomic_DNA"/>
</dbReference>
<feature type="domain" description="DUF4167" evidence="2">
    <location>
        <begin position="23"/>
        <end position="91"/>
    </location>
</feature>
<gene>
    <name evidence="3" type="ORF">Q8A70_26290</name>
</gene>
<protein>
    <submittedName>
        <fullName evidence="3">DUF4167 domain-containing protein</fullName>
    </submittedName>
</protein>
<feature type="compositionally biased region" description="Low complexity" evidence="1">
    <location>
        <begin position="214"/>
        <end position="224"/>
    </location>
</feature>
<evidence type="ECO:0000313" key="4">
    <source>
        <dbReference type="Proteomes" id="UP001230156"/>
    </source>
</evidence>
<sequence>MRPNNQNRRGRGRGPRKPHGGPHHGGGGGQPSKAHSFDSSGPDIRVRGNAYQVLEKYLQLARDAGTAGDRVAAENFLQHADHYYRVVAAQNEGQRPRIGGREVSVADINVNNGQGLSAAMSGHGHSGGGDEQQHASDNQQGGHGNGQMRSNQNSGDSHNQHQHPNQNQQGQRGAESQDAHGEDSESNGESGNVAPDEQPSYPDELLPAEGANAGPRDGQQQDGRQPGRGRGRRRGPGRRVRGEGEEPAATPAPLPVPGETQ</sequence>
<feature type="compositionally biased region" description="Basic residues" evidence="1">
    <location>
        <begin position="8"/>
        <end position="22"/>
    </location>
</feature>
<dbReference type="Proteomes" id="UP001230156">
    <property type="component" value="Unassembled WGS sequence"/>
</dbReference>
<feature type="region of interest" description="Disordered" evidence="1">
    <location>
        <begin position="1"/>
        <end position="44"/>
    </location>
</feature>
<evidence type="ECO:0000313" key="3">
    <source>
        <dbReference type="EMBL" id="MDQ7251223.1"/>
    </source>
</evidence>
<evidence type="ECO:0000259" key="2">
    <source>
        <dbReference type="Pfam" id="PF13763"/>
    </source>
</evidence>
<organism evidence="3 4">
    <name type="scientific">Dongia sedimenti</name>
    <dbReference type="NCBI Taxonomy" id="3064282"/>
    <lineage>
        <taxon>Bacteria</taxon>
        <taxon>Pseudomonadati</taxon>
        <taxon>Pseudomonadota</taxon>
        <taxon>Alphaproteobacteria</taxon>
        <taxon>Rhodospirillales</taxon>
        <taxon>Dongiaceae</taxon>
        <taxon>Dongia</taxon>
    </lineage>
</organism>
<accession>A0ABU0YU35</accession>
<feature type="compositionally biased region" description="Pro residues" evidence="1">
    <location>
        <begin position="250"/>
        <end position="261"/>
    </location>
</feature>
<feature type="compositionally biased region" description="Low complexity" evidence="1">
    <location>
        <begin position="162"/>
        <end position="171"/>
    </location>
</feature>
<dbReference type="RefSeq" id="WP_379961385.1">
    <property type="nucleotide sequence ID" value="NZ_JAUYVI010000010.1"/>
</dbReference>